<dbReference type="GO" id="GO:0005886">
    <property type="term" value="C:plasma membrane"/>
    <property type="evidence" value="ECO:0007669"/>
    <property type="project" value="UniProtKB-SubCell"/>
</dbReference>
<protein>
    <submittedName>
        <fullName evidence="11">Na+/H+ antiporter NhaC family protein</fullName>
    </submittedName>
</protein>
<dbReference type="PANTHER" id="PTHR33451:SF5">
    <property type="entry name" value="NA+_H+ ANTIPORTER"/>
    <property type="match status" value="1"/>
</dbReference>
<feature type="transmembrane region" description="Helical" evidence="9">
    <location>
        <begin position="407"/>
        <end position="425"/>
    </location>
</feature>
<feature type="transmembrane region" description="Helical" evidence="9">
    <location>
        <begin position="36"/>
        <end position="53"/>
    </location>
</feature>
<accession>A0AA42IZM8</accession>
<sequence>MTKEPKKGNALALLPIGIFLILFLGTGIATQDFYRMPVLVAFLIAATVALLLNPKEKMQTKLEIFCKGAGESNIILMCMIFLLAGAFSNVAKSMGAVESTVQLSLSILPTHLLVAGLFIIACFISISMGTSVGTITALTPIGLGIAQETGMPIALVIGAIIGGGMFGDNLSMISDTTIAAVRTQGCELKDKFKTNFLIVLPAAIITIIILTILTSKYQGSMKGVYTYSFIQVVPYIAVLVGALVGVNVFVLLAGGTVFAGLIGMFNGSFDFFGFMQAAGDGMMGMEDLAMLSIVIGGTLALIKHNGGIDFLLNSIKKCIRSKKGAEFGIAALVSVVDLCTANNTIAIVMAGPLAKDIAEEYDIDPRRTASLLDIFSSCWQGMIPYGAQILAAAGLAAVSPMELLPYIYYPMLMGICGLLAIAFGFPNFKRK</sequence>
<dbReference type="GO" id="GO:0015297">
    <property type="term" value="F:antiporter activity"/>
    <property type="evidence" value="ECO:0007669"/>
    <property type="project" value="UniProtKB-KW"/>
</dbReference>
<gene>
    <name evidence="11" type="ORF">PBV87_03230</name>
</gene>
<dbReference type="InterPro" id="IPR018461">
    <property type="entry name" value="Na/H_Antiport_NhaC-like_C"/>
</dbReference>
<organism evidence="11 12">
    <name type="scientific">Holtiella tumoricola</name>
    <dbReference type="NCBI Taxonomy" id="3018743"/>
    <lineage>
        <taxon>Bacteria</taxon>
        <taxon>Bacillati</taxon>
        <taxon>Bacillota</taxon>
        <taxon>Clostridia</taxon>
        <taxon>Lachnospirales</taxon>
        <taxon>Cellulosilyticaceae</taxon>
        <taxon>Holtiella</taxon>
    </lineage>
</organism>
<feature type="domain" description="Na+/H+ antiporter NhaC-like C-terminal" evidence="10">
    <location>
        <begin position="231"/>
        <end position="425"/>
    </location>
</feature>
<evidence type="ECO:0000256" key="3">
    <source>
        <dbReference type="ARBA" id="ARBA00022449"/>
    </source>
</evidence>
<evidence type="ECO:0000256" key="1">
    <source>
        <dbReference type="ARBA" id="ARBA00004651"/>
    </source>
</evidence>
<evidence type="ECO:0000256" key="9">
    <source>
        <dbReference type="SAM" id="Phobius"/>
    </source>
</evidence>
<keyword evidence="4" id="KW-1003">Cell membrane</keyword>
<reference evidence="11" key="1">
    <citation type="journal article" date="2023" name="Int. J. Syst. Evol. Microbiol.">
        <title>&lt;i&gt;Holtiella tumoricola&lt;/i&gt; gen. nov. sp. nov., isolated from a human clinical sample.</title>
        <authorList>
            <person name="Allen-Vercoe E."/>
            <person name="Daigneault M.C."/>
            <person name="Vancuren S.J."/>
            <person name="Cochrane K."/>
            <person name="O'Neal L.L."/>
            <person name="Sankaranarayanan K."/>
            <person name="Lawson P.A."/>
        </authorList>
    </citation>
    <scope>NUCLEOTIDE SEQUENCE</scope>
    <source>
        <strain evidence="11">CC70A</strain>
    </source>
</reference>
<evidence type="ECO:0000256" key="5">
    <source>
        <dbReference type="ARBA" id="ARBA00022692"/>
    </source>
</evidence>
<keyword evidence="3" id="KW-0050">Antiport</keyword>
<evidence type="ECO:0000256" key="4">
    <source>
        <dbReference type="ARBA" id="ARBA00022475"/>
    </source>
</evidence>
<comment type="caution">
    <text evidence="11">The sequence shown here is derived from an EMBL/GenBank/DDBJ whole genome shotgun (WGS) entry which is preliminary data.</text>
</comment>
<feature type="transmembrane region" description="Helical" evidence="9">
    <location>
        <begin position="111"/>
        <end position="138"/>
    </location>
</feature>
<dbReference type="PANTHER" id="PTHR33451">
    <property type="entry name" value="MALATE-2H(+)/NA(+)-LACTATE ANTIPORTER"/>
    <property type="match status" value="1"/>
</dbReference>
<dbReference type="RefSeq" id="WP_271011132.1">
    <property type="nucleotide sequence ID" value="NZ_JAQIFT010000014.1"/>
</dbReference>
<dbReference type="Proteomes" id="UP001169242">
    <property type="component" value="Unassembled WGS sequence"/>
</dbReference>
<evidence type="ECO:0000313" key="12">
    <source>
        <dbReference type="Proteomes" id="UP001169242"/>
    </source>
</evidence>
<evidence type="ECO:0000256" key="8">
    <source>
        <dbReference type="ARBA" id="ARBA00038435"/>
    </source>
</evidence>
<feature type="transmembrane region" description="Helical" evidence="9">
    <location>
        <begin position="12"/>
        <end position="30"/>
    </location>
</feature>
<feature type="transmembrane region" description="Helical" evidence="9">
    <location>
        <begin position="235"/>
        <end position="262"/>
    </location>
</feature>
<evidence type="ECO:0000256" key="2">
    <source>
        <dbReference type="ARBA" id="ARBA00022448"/>
    </source>
</evidence>
<feature type="transmembrane region" description="Helical" evidence="9">
    <location>
        <begin position="196"/>
        <end position="214"/>
    </location>
</feature>
<feature type="transmembrane region" description="Helical" evidence="9">
    <location>
        <begin position="74"/>
        <end position="91"/>
    </location>
</feature>
<keyword evidence="7 9" id="KW-0472">Membrane</keyword>
<evidence type="ECO:0000256" key="7">
    <source>
        <dbReference type="ARBA" id="ARBA00023136"/>
    </source>
</evidence>
<dbReference type="AlphaFoldDB" id="A0AA42IZM8"/>
<comment type="subcellular location">
    <subcellularLocation>
        <location evidence="1">Cell membrane</location>
        <topology evidence="1">Multi-pass membrane protein</topology>
    </subcellularLocation>
</comment>
<evidence type="ECO:0000256" key="6">
    <source>
        <dbReference type="ARBA" id="ARBA00022989"/>
    </source>
</evidence>
<dbReference type="InterPro" id="IPR052180">
    <property type="entry name" value="NhaC_Na-H+_Antiporter"/>
</dbReference>
<feature type="domain" description="Na+/H+ antiporter NhaC-like C-terminal" evidence="10">
    <location>
        <begin position="21"/>
        <end position="212"/>
    </location>
</feature>
<proteinExistence type="inferred from homology"/>
<feature type="transmembrane region" description="Helical" evidence="9">
    <location>
        <begin position="150"/>
        <end position="167"/>
    </location>
</feature>
<name>A0AA42IZM8_9FIRM</name>
<comment type="similarity">
    <text evidence="8">Belongs to the NhaC Na(+)/H(+) (TC 2.A.35) antiporter family.</text>
</comment>
<keyword evidence="5 9" id="KW-0812">Transmembrane</keyword>
<dbReference type="Pfam" id="PF03553">
    <property type="entry name" value="Na_H_antiporter"/>
    <property type="match status" value="2"/>
</dbReference>
<keyword evidence="2" id="KW-0813">Transport</keyword>
<evidence type="ECO:0000259" key="10">
    <source>
        <dbReference type="Pfam" id="PF03553"/>
    </source>
</evidence>
<keyword evidence="12" id="KW-1185">Reference proteome</keyword>
<evidence type="ECO:0000313" key="11">
    <source>
        <dbReference type="EMBL" id="MDA3730519.1"/>
    </source>
</evidence>
<dbReference type="EMBL" id="JAQIFT010000014">
    <property type="protein sequence ID" value="MDA3730519.1"/>
    <property type="molecule type" value="Genomic_DNA"/>
</dbReference>
<keyword evidence="6 9" id="KW-1133">Transmembrane helix</keyword>